<organism evidence="1 2">
    <name type="scientific">Poriferisphaera corsica</name>
    <dbReference type="NCBI Taxonomy" id="2528020"/>
    <lineage>
        <taxon>Bacteria</taxon>
        <taxon>Pseudomonadati</taxon>
        <taxon>Planctomycetota</taxon>
        <taxon>Phycisphaerae</taxon>
        <taxon>Phycisphaerales</taxon>
        <taxon>Phycisphaeraceae</taxon>
        <taxon>Poriferisphaera</taxon>
    </lineage>
</organism>
<dbReference type="Proteomes" id="UP000317369">
    <property type="component" value="Chromosome"/>
</dbReference>
<reference evidence="1 2" key="1">
    <citation type="submission" date="2019-02" db="EMBL/GenBank/DDBJ databases">
        <title>Deep-cultivation of Planctomycetes and their phenomic and genomic characterization uncovers novel biology.</title>
        <authorList>
            <person name="Wiegand S."/>
            <person name="Jogler M."/>
            <person name="Boedeker C."/>
            <person name="Pinto D."/>
            <person name="Vollmers J."/>
            <person name="Rivas-Marin E."/>
            <person name="Kohn T."/>
            <person name="Peeters S.H."/>
            <person name="Heuer A."/>
            <person name="Rast P."/>
            <person name="Oberbeckmann S."/>
            <person name="Bunk B."/>
            <person name="Jeske O."/>
            <person name="Meyerdierks A."/>
            <person name="Storesund J.E."/>
            <person name="Kallscheuer N."/>
            <person name="Luecker S."/>
            <person name="Lage O.M."/>
            <person name="Pohl T."/>
            <person name="Merkel B.J."/>
            <person name="Hornburger P."/>
            <person name="Mueller R.-W."/>
            <person name="Bruemmer F."/>
            <person name="Labrenz M."/>
            <person name="Spormann A.M."/>
            <person name="Op den Camp H."/>
            <person name="Overmann J."/>
            <person name="Amann R."/>
            <person name="Jetten M.S.M."/>
            <person name="Mascher T."/>
            <person name="Medema M.H."/>
            <person name="Devos D.P."/>
            <person name="Kaster A.-K."/>
            <person name="Ovreas L."/>
            <person name="Rohde M."/>
            <person name="Galperin M.Y."/>
            <person name="Jogler C."/>
        </authorList>
    </citation>
    <scope>NUCLEOTIDE SEQUENCE [LARGE SCALE GENOMIC DNA]</scope>
    <source>
        <strain evidence="1 2">KS4</strain>
    </source>
</reference>
<sequence>MQNMCMHTEERGCERHICAHNWIKSGDLKRFLGAK</sequence>
<name>A0A517YTU7_9BACT</name>
<evidence type="ECO:0000313" key="1">
    <source>
        <dbReference type="EMBL" id="QDU33655.1"/>
    </source>
</evidence>
<gene>
    <name evidence="1" type="ORF">KS4_17110</name>
</gene>
<dbReference type="EMBL" id="CP036425">
    <property type="protein sequence ID" value="QDU33655.1"/>
    <property type="molecule type" value="Genomic_DNA"/>
</dbReference>
<dbReference type="KEGG" id="pcor:KS4_17110"/>
<proteinExistence type="predicted"/>
<accession>A0A517YTU7</accession>
<evidence type="ECO:0000313" key="2">
    <source>
        <dbReference type="Proteomes" id="UP000317369"/>
    </source>
</evidence>
<keyword evidence="2" id="KW-1185">Reference proteome</keyword>
<protein>
    <submittedName>
        <fullName evidence="1">Uncharacterized protein</fullName>
    </submittedName>
</protein>
<dbReference type="AlphaFoldDB" id="A0A517YTU7"/>